<evidence type="ECO:0000259" key="3">
    <source>
        <dbReference type="SMART" id="SM00199"/>
    </source>
</evidence>
<evidence type="ECO:0000313" key="4">
    <source>
        <dbReference type="Proteomes" id="UP000008143"/>
    </source>
</evidence>
<dbReference type="GeneID" id="100491460"/>
<dbReference type="GO" id="GO:0005615">
    <property type="term" value="C:extracellular space"/>
    <property type="evidence" value="ECO:0007669"/>
    <property type="project" value="UniProtKB-KW"/>
</dbReference>
<accession>A0A8J0QVZ0</accession>
<keyword evidence="1" id="KW-0202">Cytokine</keyword>
<dbReference type="Proteomes" id="UP000008143">
    <property type="component" value="Chromosome 7"/>
</dbReference>
<proteinExistence type="predicted"/>
<dbReference type="PRINTS" id="PR00436">
    <property type="entry name" value="INTERLEUKIN8"/>
</dbReference>
<dbReference type="InterPro" id="IPR001811">
    <property type="entry name" value="Chemokine_IL8-like_dom"/>
</dbReference>
<gene>
    <name evidence="5 6" type="primary">LOC100491460</name>
</gene>
<reference evidence="5" key="1">
    <citation type="submission" date="2025-08" db="UniProtKB">
        <authorList>
            <consortium name="RefSeq"/>
        </authorList>
    </citation>
    <scope>IDENTIFICATION</scope>
    <source>
        <strain evidence="5">Nigerian</strain>
        <tissue evidence="5">Liver and blood</tissue>
    </source>
</reference>
<feature type="signal peptide" evidence="2">
    <location>
        <begin position="1"/>
        <end position="24"/>
    </location>
</feature>
<dbReference type="Gene3D" id="2.40.50.40">
    <property type="match status" value="1"/>
</dbReference>
<dbReference type="InterPro" id="IPR036048">
    <property type="entry name" value="Interleukin_8-like_sf"/>
</dbReference>
<evidence type="ECO:0000313" key="5">
    <source>
        <dbReference type="RefSeq" id="XP_002939600.1"/>
    </source>
</evidence>
<evidence type="ECO:0000256" key="2">
    <source>
        <dbReference type="SAM" id="SignalP"/>
    </source>
</evidence>
<evidence type="ECO:0000256" key="1">
    <source>
        <dbReference type="ARBA" id="ARBA00022514"/>
    </source>
</evidence>
<feature type="chain" id="PRO_5035205446" evidence="2">
    <location>
        <begin position="25"/>
        <end position="123"/>
    </location>
</feature>
<dbReference type="OrthoDB" id="9976881at2759"/>
<feature type="domain" description="Chemokine interleukin-8-like" evidence="3">
    <location>
        <begin position="30"/>
        <end position="90"/>
    </location>
</feature>
<dbReference type="SMART" id="SM00199">
    <property type="entry name" value="SCY"/>
    <property type="match status" value="1"/>
</dbReference>
<dbReference type="GO" id="GO:0006955">
    <property type="term" value="P:immune response"/>
    <property type="evidence" value="ECO:0007669"/>
    <property type="project" value="InterPro"/>
</dbReference>
<dbReference type="OMA" id="CHQTINE"/>
<name>A0A8J0QVZ0_XENTR</name>
<dbReference type="RefSeq" id="XP_002939600.1">
    <property type="nucleotide sequence ID" value="XM_002939554.5"/>
</dbReference>
<dbReference type="SUPFAM" id="SSF54117">
    <property type="entry name" value="Interleukin 8-like chemokines"/>
    <property type="match status" value="1"/>
</dbReference>
<keyword evidence="4" id="KW-1185">Reference proteome</keyword>
<dbReference type="GO" id="GO:0008009">
    <property type="term" value="F:chemokine activity"/>
    <property type="evidence" value="ECO:0007669"/>
    <property type="project" value="InterPro"/>
</dbReference>
<keyword evidence="2" id="KW-0732">Signal</keyword>
<dbReference type="AlphaFoldDB" id="A0A8J0QVZ0"/>
<dbReference type="PRINTS" id="PR00437">
    <property type="entry name" value="SMALLCYTKCXC"/>
</dbReference>
<protein>
    <submittedName>
        <fullName evidence="5">Growth-regulated alpha protein</fullName>
    </submittedName>
</protein>
<dbReference type="Xenbase" id="XB-GENE-29080707">
    <property type="gene designation" value="LOC100491460"/>
</dbReference>
<dbReference type="AGR" id="Xenbase:XB-GENE-29080707"/>
<dbReference type="KEGG" id="xtr:100491460"/>
<organism evidence="4 5">
    <name type="scientific">Xenopus tropicalis</name>
    <name type="common">Western clawed frog</name>
    <name type="synonym">Silurana tropicalis</name>
    <dbReference type="NCBI Taxonomy" id="8364"/>
    <lineage>
        <taxon>Eukaryota</taxon>
        <taxon>Metazoa</taxon>
        <taxon>Chordata</taxon>
        <taxon>Craniata</taxon>
        <taxon>Vertebrata</taxon>
        <taxon>Euteleostomi</taxon>
        <taxon>Amphibia</taxon>
        <taxon>Batrachia</taxon>
        <taxon>Anura</taxon>
        <taxon>Pipoidea</taxon>
        <taxon>Pipidae</taxon>
        <taxon>Xenopodinae</taxon>
        <taxon>Xenopus</taxon>
        <taxon>Silurana</taxon>
    </lineage>
</organism>
<evidence type="ECO:0000313" key="6">
    <source>
        <dbReference type="Xenbase" id="XB-GENE-29080707"/>
    </source>
</evidence>
<dbReference type="Pfam" id="PF00048">
    <property type="entry name" value="IL8"/>
    <property type="match status" value="1"/>
</dbReference>
<dbReference type="InterPro" id="IPR001089">
    <property type="entry name" value="Chemokine_CXC"/>
</dbReference>
<sequence>MKLSACLVLSSLLCVISVLQQADTELYFAVPRCQCHQTINEIHQKHIKSFKINIPYEYCKFTEIILTLKDSRDVCLNRQAKMGRNLIRCWKRHSSIDKCRKNVFKRKNSKGQRKPKTDSGGST</sequence>